<dbReference type="InterPro" id="IPR010220">
    <property type="entry name" value="CO2_hydration"/>
</dbReference>
<proteinExistence type="predicted"/>
<comment type="caution">
    <text evidence="1">The sequence shown here is derived from an EMBL/GenBank/DDBJ whole genome shotgun (WGS) entry which is preliminary data.</text>
</comment>
<dbReference type="EMBL" id="JADEXQ010000002">
    <property type="protein sequence ID" value="MBE9028294.1"/>
    <property type="molecule type" value="Genomic_DNA"/>
</dbReference>
<gene>
    <name evidence="1" type="ORF">IQ266_00805</name>
</gene>
<keyword evidence="2" id="KW-1185">Reference proteome</keyword>
<sequence>MSLPATTLPSPTQTEPPIPAEEFVRRLMQHETLLPDSPHNTMEVVGVLKSYAHVLGAYWKNLLHVADTQFLVFFPFFKYMNGDHSFKNLVKHWRQDRINYEFAEYCMKAMLWHGGGGMDAYLDTPEFEQLARKAIDAKFAGNPVMQTVDKAFDQFAVEQVRMMCYYSNLGQFWNIMSDMFFDLSDAYDAGQVKTVMDVVEFIKAGLVADAATPITYSVEIKGKTYDLIPDSAGITFLMDAAVPYVEAVFFRSLPFLGILSYNAQSEQIPGSQGQFTYGALYADPFPVGGSGVPPSLLMQDMRHFIPDYLMDYYRTFGRGENDVRVKLTESFQKSMFCVTNAALWGLVPNALDADSAAAQVQNEDFFKGWVARLMKGRLEAVQSGSSPSS</sequence>
<dbReference type="AlphaFoldDB" id="A0A928Z199"/>
<evidence type="ECO:0000313" key="2">
    <source>
        <dbReference type="Proteomes" id="UP000625316"/>
    </source>
</evidence>
<reference evidence="1" key="1">
    <citation type="submission" date="2020-10" db="EMBL/GenBank/DDBJ databases">
        <authorList>
            <person name="Castelo-Branco R."/>
            <person name="Eusebio N."/>
            <person name="Adriana R."/>
            <person name="Vieira A."/>
            <person name="Brugerolle De Fraissinette N."/>
            <person name="Rezende De Castro R."/>
            <person name="Schneider M.P."/>
            <person name="Vasconcelos V."/>
            <person name="Leao P.N."/>
        </authorList>
    </citation>
    <scope>NUCLEOTIDE SEQUENCE</scope>
    <source>
        <strain evidence="1">LEGE 11480</strain>
    </source>
</reference>
<organism evidence="1 2">
    <name type="scientific">Romeriopsis navalis LEGE 11480</name>
    <dbReference type="NCBI Taxonomy" id="2777977"/>
    <lineage>
        <taxon>Bacteria</taxon>
        <taxon>Bacillati</taxon>
        <taxon>Cyanobacteriota</taxon>
        <taxon>Cyanophyceae</taxon>
        <taxon>Leptolyngbyales</taxon>
        <taxon>Leptolyngbyaceae</taxon>
        <taxon>Romeriopsis</taxon>
        <taxon>Romeriopsis navalis</taxon>
    </lineage>
</organism>
<dbReference type="RefSeq" id="WP_264323115.1">
    <property type="nucleotide sequence ID" value="NZ_JADEXQ010000002.1"/>
</dbReference>
<dbReference type="Pfam" id="PF10216">
    <property type="entry name" value="ChpXY"/>
    <property type="match status" value="1"/>
</dbReference>
<dbReference type="NCBIfam" id="TIGR01964">
    <property type="entry name" value="chpXY"/>
    <property type="match status" value="1"/>
</dbReference>
<protein>
    <submittedName>
        <fullName evidence="1">CO2 hydration protein</fullName>
    </submittedName>
</protein>
<accession>A0A928Z199</accession>
<name>A0A928Z199_9CYAN</name>
<evidence type="ECO:0000313" key="1">
    <source>
        <dbReference type="EMBL" id="MBE9028294.1"/>
    </source>
</evidence>
<dbReference type="Proteomes" id="UP000625316">
    <property type="component" value="Unassembled WGS sequence"/>
</dbReference>